<dbReference type="AlphaFoldDB" id="A0A7S8E6H0"/>
<dbReference type="CDD" id="cd03257">
    <property type="entry name" value="ABC_NikE_OppD_transporters"/>
    <property type="match status" value="1"/>
</dbReference>
<evidence type="ECO:0000256" key="4">
    <source>
        <dbReference type="ARBA" id="ARBA00022840"/>
    </source>
</evidence>
<keyword evidence="4 6" id="KW-0067">ATP-binding</keyword>
<protein>
    <submittedName>
        <fullName evidence="6">ABC transporter ATP-binding protein</fullName>
    </submittedName>
</protein>
<dbReference type="PANTHER" id="PTHR43067">
    <property type="entry name" value="OLIGOPEPTIDE/DIPEPTIDE ABC TRANSPORTER, ATPASE SUBUNIT"/>
    <property type="match status" value="1"/>
</dbReference>
<feature type="domain" description="ABC transporter" evidence="5">
    <location>
        <begin position="12"/>
        <end position="261"/>
    </location>
</feature>
<dbReference type="Pfam" id="PF08352">
    <property type="entry name" value="oligo_HPY"/>
    <property type="match status" value="1"/>
</dbReference>
<dbReference type="PROSITE" id="PS50893">
    <property type="entry name" value="ABC_TRANSPORTER_2"/>
    <property type="match status" value="1"/>
</dbReference>
<evidence type="ECO:0000313" key="6">
    <source>
        <dbReference type="EMBL" id="QPC81273.1"/>
    </source>
</evidence>
<dbReference type="PANTHER" id="PTHR43067:SF3">
    <property type="entry name" value="MALTOSE ABC TRANSPORTER, ATP-BINDING PROTEIN"/>
    <property type="match status" value="1"/>
</dbReference>
<dbReference type="GO" id="GO:0016887">
    <property type="term" value="F:ATP hydrolysis activity"/>
    <property type="evidence" value="ECO:0007669"/>
    <property type="project" value="InterPro"/>
</dbReference>
<dbReference type="InterPro" id="IPR013563">
    <property type="entry name" value="Oligopep_ABC_C"/>
</dbReference>
<dbReference type="EMBL" id="CP062983">
    <property type="protein sequence ID" value="QPC81273.1"/>
    <property type="molecule type" value="Genomic_DNA"/>
</dbReference>
<dbReference type="GO" id="GO:0015833">
    <property type="term" value="P:peptide transport"/>
    <property type="evidence" value="ECO:0007669"/>
    <property type="project" value="InterPro"/>
</dbReference>
<gene>
    <name evidence="6" type="ORF">G4Y79_16360</name>
</gene>
<keyword evidence="3" id="KW-0547">Nucleotide-binding</keyword>
<dbReference type="Gene3D" id="3.40.50.300">
    <property type="entry name" value="P-loop containing nucleotide triphosphate hydrolases"/>
    <property type="match status" value="1"/>
</dbReference>
<dbReference type="PROSITE" id="PS00211">
    <property type="entry name" value="ABC_TRANSPORTER_1"/>
    <property type="match status" value="1"/>
</dbReference>
<keyword evidence="7" id="KW-1185">Reference proteome</keyword>
<dbReference type="InterPro" id="IPR017871">
    <property type="entry name" value="ABC_transporter-like_CS"/>
</dbReference>
<sequence length="342" mass="37926">MNEAEHEQNVILDVEDLRVYYETPKGDVLAVDGIDFVLYEGETLGLVGESGCGKSTAAMGILQLITPPGRIVSGEVWLDGDNLLDLSEEELRKRRWTKLALIPQGAMNSLNPTMKISAQIKDVIETHEGRQSSEKLKKRVLELFSMVGLPGRIYNMYPHELSGGMKQRVCIAMAIALNPNVIIADESTSALDVVVQRVVAQTMLRVKEMLGVSMIMIGHDMGLMAQMVDRIAVMYAGHIVEISGVQELFHNPGHPYSQLLIESVPSLTERKPLKITEGITHDPRNPPPGCIFQLRCPFVMDECRRIPPPMINIAPNQQVACHLYKEQPDGSIIDVRDIATNP</sequence>
<dbReference type="Proteomes" id="UP000594468">
    <property type="component" value="Chromosome"/>
</dbReference>
<dbReference type="InterPro" id="IPR027417">
    <property type="entry name" value="P-loop_NTPase"/>
</dbReference>
<dbReference type="NCBIfam" id="TIGR01727">
    <property type="entry name" value="oligo_HPY"/>
    <property type="match status" value="1"/>
</dbReference>
<keyword evidence="2" id="KW-0813">Transport</keyword>
<evidence type="ECO:0000259" key="5">
    <source>
        <dbReference type="PROSITE" id="PS50893"/>
    </source>
</evidence>
<dbReference type="Pfam" id="PF00005">
    <property type="entry name" value="ABC_tran"/>
    <property type="match status" value="1"/>
</dbReference>
<evidence type="ECO:0000256" key="2">
    <source>
        <dbReference type="ARBA" id="ARBA00022448"/>
    </source>
</evidence>
<evidence type="ECO:0000313" key="7">
    <source>
        <dbReference type="Proteomes" id="UP000594468"/>
    </source>
</evidence>
<dbReference type="KEGG" id="pmet:G4Y79_16360"/>
<comment type="similarity">
    <text evidence="1">Belongs to the ABC transporter superfamily.</text>
</comment>
<proteinExistence type="inferred from homology"/>
<organism evidence="6 7">
    <name type="scientific">Phototrophicus methaneseepsis</name>
    <dbReference type="NCBI Taxonomy" id="2710758"/>
    <lineage>
        <taxon>Bacteria</taxon>
        <taxon>Bacillati</taxon>
        <taxon>Chloroflexota</taxon>
        <taxon>Candidatus Thermofontia</taxon>
        <taxon>Phototrophicales</taxon>
        <taxon>Phototrophicaceae</taxon>
        <taxon>Phototrophicus</taxon>
    </lineage>
</organism>
<accession>A0A7S8E6H0</accession>
<dbReference type="GO" id="GO:0005524">
    <property type="term" value="F:ATP binding"/>
    <property type="evidence" value="ECO:0007669"/>
    <property type="project" value="UniProtKB-KW"/>
</dbReference>
<dbReference type="RefSeq" id="WP_195169346.1">
    <property type="nucleotide sequence ID" value="NZ_CP062983.1"/>
</dbReference>
<dbReference type="SMART" id="SM00382">
    <property type="entry name" value="AAA"/>
    <property type="match status" value="1"/>
</dbReference>
<dbReference type="InterPro" id="IPR003593">
    <property type="entry name" value="AAA+_ATPase"/>
</dbReference>
<dbReference type="SUPFAM" id="SSF52540">
    <property type="entry name" value="P-loop containing nucleoside triphosphate hydrolases"/>
    <property type="match status" value="1"/>
</dbReference>
<name>A0A7S8E6H0_9CHLR</name>
<evidence type="ECO:0000256" key="3">
    <source>
        <dbReference type="ARBA" id="ARBA00022741"/>
    </source>
</evidence>
<evidence type="ECO:0000256" key="1">
    <source>
        <dbReference type="ARBA" id="ARBA00005417"/>
    </source>
</evidence>
<reference evidence="6 7" key="1">
    <citation type="submission" date="2020-02" db="EMBL/GenBank/DDBJ databases">
        <authorList>
            <person name="Zheng R.K."/>
            <person name="Sun C.M."/>
        </authorList>
    </citation>
    <scope>NUCLEOTIDE SEQUENCE [LARGE SCALE GENOMIC DNA]</scope>
    <source>
        <strain evidence="7">rifampicinis</strain>
    </source>
</reference>
<dbReference type="InterPro" id="IPR003439">
    <property type="entry name" value="ABC_transporter-like_ATP-bd"/>
</dbReference>
<dbReference type="FunFam" id="3.40.50.300:FF:000016">
    <property type="entry name" value="Oligopeptide ABC transporter ATP-binding component"/>
    <property type="match status" value="1"/>
</dbReference>